<keyword evidence="1" id="KW-1133">Transmembrane helix</keyword>
<dbReference type="EMBL" id="LAZR01018759">
    <property type="protein sequence ID" value="KKL95116.1"/>
    <property type="molecule type" value="Genomic_DNA"/>
</dbReference>
<dbReference type="AlphaFoldDB" id="A0A0F9GWS3"/>
<dbReference type="InterPro" id="IPR010090">
    <property type="entry name" value="Phage_tape_meas"/>
</dbReference>
<dbReference type="NCBIfam" id="TIGR01760">
    <property type="entry name" value="tape_meas_TP901"/>
    <property type="match status" value="1"/>
</dbReference>
<comment type="caution">
    <text evidence="2">The sequence shown here is derived from an EMBL/GenBank/DDBJ whole genome shotgun (WGS) entry which is preliminary data.</text>
</comment>
<keyword evidence="1" id="KW-0812">Transmembrane</keyword>
<feature type="transmembrane region" description="Helical" evidence="1">
    <location>
        <begin position="149"/>
        <end position="172"/>
    </location>
</feature>
<feature type="non-terminal residue" evidence="2">
    <location>
        <position position="1"/>
    </location>
</feature>
<organism evidence="2">
    <name type="scientific">marine sediment metagenome</name>
    <dbReference type="NCBI Taxonomy" id="412755"/>
    <lineage>
        <taxon>unclassified sequences</taxon>
        <taxon>metagenomes</taxon>
        <taxon>ecological metagenomes</taxon>
    </lineage>
</organism>
<evidence type="ECO:0008006" key="3">
    <source>
        <dbReference type="Google" id="ProtNLM"/>
    </source>
</evidence>
<gene>
    <name evidence="2" type="ORF">LCGC14_1857830</name>
</gene>
<protein>
    <recommendedName>
        <fullName evidence="3">Bacteriophage tail tape measure C-terminal domain-containing protein</fullName>
    </recommendedName>
</protein>
<accession>A0A0F9GWS3</accession>
<keyword evidence="1" id="KW-0472">Membrane</keyword>
<evidence type="ECO:0000256" key="1">
    <source>
        <dbReference type="SAM" id="Phobius"/>
    </source>
</evidence>
<evidence type="ECO:0000313" key="2">
    <source>
        <dbReference type="EMBL" id="KKL95116.1"/>
    </source>
</evidence>
<proteinExistence type="predicted"/>
<sequence>SVQQVMKTFIKPTTEAEKAMAKIGLSAEKFRKIIAEGGLSGALEILKKRTGGNVAVLGKFFESQEALNGVLALTGAQAGEYAKILKIIADETEKGTATQKGFAKQANTVKERVRAMGNAIQTFLIKNFTFLKPVIKTVLDTFSDMKPEIAAVAALIKSVVAPAIIAIAKLFIRLVVGMRSIQLVAVKTIGLFAELAQKLPFVSAGFKEWARQMSAAAKLQSEELNAAIVRGMDRFDELDKVLSKSSSAFAGFSSSVKTSVQDAAAGVERNIRKIVTDLEKIKVKSPVAKPPFDPNALISQREELEFIRRALGGIPSDVQAIGGAFQAVTPQLEFMKDIGREFTDTLSFGFSNLIARGGTLSDVFKRLTSDLAAMLARLAILRIVGGIFGGLFGGGGAAAAATSGGGGGFGGLFQHGGTLRAGQVGIVGEGGEPELIAAGVTSSITPLGKLGGVTIINKFDLRGASPGVGAEVRRALRLAAKEMKALTKAEIAEASLRSA</sequence>
<name>A0A0F9GWS3_9ZZZZ</name>
<reference evidence="2" key="1">
    <citation type="journal article" date="2015" name="Nature">
        <title>Complex archaea that bridge the gap between prokaryotes and eukaryotes.</title>
        <authorList>
            <person name="Spang A."/>
            <person name="Saw J.H."/>
            <person name="Jorgensen S.L."/>
            <person name="Zaremba-Niedzwiedzka K."/>
            <person name="Martijn J."/>
            <person name="Lind A.E."/>
            <person name="van Eijk R."/>
            <person name="Schleper C."/>
            <person name="Guy L."/>
            <person name="Ettema T.J."/>
        </authorList>
    </citation>
    <scope>NUCLEOTIDE SEQUENCE</scope>
</reference>